<dbReference type="PATRIC" id="fig|1938.3.peg.9161"/>
<evidence type="ECO:0000313" key="3">
    <source>
        <dbReference type="EMBL" id="KMS68209.1"/>
    </source>
</evidence>
<comment type="caution">
    <text evidence="3">The sequence shown here is derived from an EMBL/GenBank/DDBJ whole genome shotgun (WGS) entry which is preliminary data.</text>
</comment>
<dbReference type="OrthoDB" id="4328110at2"/>
<organism evidence="3 4">
    <name type="scientific">Streptomyces viridochromogenes</name>
    <dbReference type="NCBI Taxonomy" id="1938"/>
    <lineage>
        <taxon>Bacteria</taxon>
        <taxon>Bacillati</taxon>
        <taxon>Actinomycetota</taxon>
        <taxon>Actinomycetes</taxon>
        <taxon>Kitasatosporales</taxon>
        <taxon>Streptomycetaceae</taxon>
        <taxon>Streptomyces</taxon>
    </lineage>
</organism>
<keyword evidence="2" id="KW-0472">Membrane</keyword>
<evidence type="ECO:0000313" key="4">
    <source>
        <dbReference type="Proteomes" id="UP000037432"/>
    </source>
</evidence>
<proteinExistence type="predicted"/>
<dbReference type="EMBL" id="LFNT01000082">
    <property type="protein sequence ID" value="KMS68209.1"/>
    <property type="molecule type" value="Genomic_DNA"/>
</dbReference>
<evidence type="ECO:0000256" key="2">
    <source>
        <dbReference type="SAM" id="Phobius"/>
    </source>
</evidence>
<keyword evidence="2" id="KW-0812">Transmembrane</keyword>
<accession>A0A0J7YXE7</accession>
<feature type="region of interest" description="Disordered" evidence="1">
    <location>
        <begin position="81"/>
        <end position="110"/>
    </location>
</feature>
<evidence type="ECO:0000256" key="1">
    <source>
        <dbReference type="SAM" id="MobiDB-lite"/>
    </source>
</evidence>
<keyword evidence="2" id="KW-1133">Transmembrane helix</keyword>
<dbReference type="AlphaFoldDB" id="A0A0J7YXE7"/>
<name>A0A0J7YXE7_STRVR</name>
<dbReference type="RefSeq" id="WP_048586392.1">
    <property type="nucleotide sequence ID" value="NZ_LFNT01000082.1"/>
</dbReference>
<dbReference type="Proteomes" id="UP000037432">
    <property type="component" value="Unassembled WGS sequence"/>
</dbReference>
<gene>
    <name evidence="3" type="ORF">ACM01_40085</name>
</gene>
<reference evidence="3 4" key="1">
    <citation type="submission" date="2015-06" db="EMBL/GenBank/DDBJ databases">
        <authorList>
            <person name="Ju K.-S."/>
            <person name="Doroghazi J.R."/>
            <person name="Metcalf W.W."/>
        </authorList>
    </citation>
    <scope>NUCLEOTIDE SEQUENCE [LARGE SCALE GENOMIC DNA]</scope>
    <source>
        <strain evidence="3 4">NRRL 3414</strain>
    </source>
</reference>
<feature type="transmembrane region" description="Helical" evidence="2">
    <location>
        <begin position="56"/>
        <end position="77"/>
    </location>
</feature>
<protein>
    <submittedName>
        <fullName evidence="3">Uncharacterized protein</fullName>
    </submittedName>
</protein>
<sequence>MNDDERRQGEQGDQGERDFEVRLRELLAEDAYTFRPPPAPYPAIRRRGVLERRRRVAAAGAMLVALAAMPVGAYALGGGRSGAETAMTPVPSVSAPRTPSPTPGGPARPATPGQLLDGITFAQAADGLEKCLAFRGTVPQSDGRTDLDTTDGYRIILALRSTGDSNATGDGMFVVAAERKEPKEAALICRIVDGEAVGLSGAGAAAPSDPSPVFADLNGGKLYQQSVLDRGNWKLPFRWGLVGAVKASVAKVTVSYGDSSAEAALDHGWFVASGVLNQQVTLAPRIKGYDADGRLVYDSDEDRYYARTLP</sequence>